<feature type="region of interest" description="Disordered" evidence="1">
    <location>
        <begin position="209"/>
        <end position="299"/>
    </location>
</feature>
<organism evidence="2 3">
    <name type="scientific">Cymbomonas tetramitiformis</name>
    <dbReference type="NCBI Taxonomy" id="36881"/>
    <lineage>
        <taxon>Eukaryota</taxon>
        <taxon>Viridiplantae</taxon>
        <taxon>Chlorophyta</taxon>
        <taxon>Pyramimonadophyceae</taxon>
        <taxon>Pyramimonadales</taxon>
        <taxon>Pyramimonadaceae</taxon>
        <taxon>Cymbomonas</taxon>
    </lineage>
</organism>
<accession>A0AAE0KZJ3</accession>
<protein>
    <submittedName>
        <fullName evidence="2">Uncharacterized protein</fullName>
    </submittedName>
</protein>
<name>A0AAE0KZJ3_9CHLO</name>
<proteinExistence type="predicted"/>
<dbReference type="InterPro" id="IPR011990">
    <property type="entry name" value="TPR-like_helical_dom_sf"/>
</dbReference>
<dbReference type="AlphaFoldDB" id="A0AAE0KZJ3"/>
<comment type="caution">
    <text evidence="2">The sequence shown here is derived from an EMBL/GenBank/DDBJ whole genome shotgun (WGS) entry which is preliminary data.</text>
</comment>
<reference evidence="2 3" key="1">
    <citation type="journal article" date="2015" name="Genome Biol. Evol.">
        <title>Comparative Genomics of a Bacterivorous Green Alga Reveals Evolutionary Causalities and Consequences of Phago-Mixotrophic Mode of Nutrition.</title>
        <authorList>
            <person name="Burns J.A."/>
            <person name="Paasch A."/>
            <person name="Narechania A."/>
            <person name="Kim E."/>
        </authorList>
    </citation>
    <scope>NUCLEOTIDE SEQUENCE [LARGE SCALE GENOMIC DNA]</scope>
    <source>
        <strain evidence="2 3">PLY_AMNH</strain>
    </source>
</reference>
<feature type="compositionally biased region" description="Low complexity" evidence="1">
    <location>
        <begin position="222"/>
        <end position="232"/>
    </location>
</feature>
<evidence type="ECO:0000313" key="3">
    <source>
        <dbReference type="Proteomes" id="UP001190700"/>
    </source>
</evidence>
<feature type="non-terminal residue" evidence="2">
    <location>
        <position position="314"/>
    </location>
</feature>
<dbReference type="SUPFAM" id="SSF48452">
    <property type="entry name" value="TPR-like"/>
    <property type="match status" value="1"/>
</dbReference>
<gene>
    <name evidence="2" type="ORF">CYMTET_25079</name>
</gene>
<evidence type="ECO:0000256" key="1">
    <source>
        <dbReference type="SAM" id="MobiDB-lite"/>
    </source>
</evidence>
<dbReference type="EMBL" id="LGRX02013265">
    <property type="protein sequence ID" value="KAK3266284.1"/>
    <property type="molecule type" value="Genomic_DNA"/>
</dbReference>
<keyword evidence="3" id="KW-1185">Reference proteome</keyword>
<feature type="non-terminal residue" evidence="2">
    <location>
        <position position="1"/>
    </location>
</feature>
<feature type="compositionally biased region" description="Low complexity" evidence="1">
    <location>
        <begin position="269"/>
        <end position="285"/>
    </location>
</feature>
<dbReference type="Proteomes" id="UP001190700">
    <property type="component" value="Unassembled WGS sequence"/>
</dbReference>
<dbReference type="Gene3D" id="1.25.40.10">
    <property type="entry name" value="Tetratricopeptide repeat domain"/>
    <property type="match status" value="1"/>
</dbReference>
<sequence length="314" mass="34160">GKLLLKMGREDRGVALLKTALKIFDQALPATHSGLAFIARICADALRVAKEPQEAEKCYMMYLKSQFSNPTLRMRMEASTVLTQFALLQNAQGKLQEASTLMRHALELQVDKLGGRHSTSRKTEKMLHSLTMRSAWRESVQKKGAFDDVLLPEHESLLSGWYSKIVKLENDKNLNAYLIRKRDVLSIRAEANPEEELVCASEEAGVSPSFPMSPGTFGAGGSSSPTASPNSAVKSPEKMKEGESPTSAANSPEKMKVFSQTPSSPAGPPSSSSPAPESSLSLPAEHVMQQGQAESKHSFGGILGQFKNLFNPER</sequence>
<evidence type="ECO:0000313" key="2">
    <source>
        <dbReference type="EMBL" id="KAK3266284.1"/>
    </source>
</evidence>